<evidence type="ECO:0000256" key="2">
    <source>
        <dbReference type="ARBA" id="ARBA00022840"/>
    </source>
</evidence>
<dbReference type="InterPro" id="IPR011009">
    <property type="entry name" value="Kinase-like_dom_sf"/>
</dbReference>
<dbReference type="EMBL" id="CARXXK010000002">
    <property type="protein sequence ID" value="CAI6359865.1"/>
    <property type="molecule type" value="Genomic_DNA"/>
</dbReference>
<sequence>METASIEPNRTTASHKAKIKVFFEKTIGKGTFGQVKYCVAKVNNETIGFAVKIIDKKSSVYQCNISAMSREIIISKKVNHPSLIKFIKIITHPNYIYMYMEYCKNGDMGKTVKKYGPYVERDAQFLFSQIVAAIEYLHDLDIAHRDIKPENVLLNHRNEVKVADFGLSVFCRDSTSNTRQLSRCGTRMFMPPEVLTPNNGYNAKFFDIWSMGGVLHYMLTGQVPFDDGHTKRIVAQQVSGDIVLLRPMYKRTVSSSARRLVRHMLEPDVLKRAHIEGIKRSKWMTLMA</sequence>
<dbReference type="FunFam" id="1.10.510.10:FF:000571">
    <property type="entry name" value="Maternal embryonic leucine zipper kinase"/>
    <property type="match status" value="1"/>
</dbReference>
<feature type="binding site" evidence="3">
    <location>
        <position position="52"/>
    </location>
    <ligand>
        <name>ATP</name>
        <dbReference type="ChEBI" id="CHEBI:30616"/>
    </ligand>
</feature>
<dbReference type="SUPFAM" id="SSF56112">
    <property type="entry name" value="Protein kinase-like (PK-like)"/>
    <property type="match status" value="1"/>
</dbReference>
<keyword evidence="2 3" id="KW-0067">ATP-binding</keyword>
<dbReference type="SMART" id="SM00220">
    <property type="entry name" value="S_TKc"/>
    <property type="match status" value="1"/>
</dbReference>
<dbReference type="InterPro" id="IPR008271">
    <property type="entry name" value="Ser/Thr_kinase_AS"/>
</dbReference>
<evidence type="ECO:0000313" key="7">
    <source>
        <dbReference type="Proteomes" id="UP001160148"/>
    </source>
</evidence>
<name>A0AAV0WUW9_9HEMI</name>
<dbReference type="Gene3D" id="1.10.510.10">
    <property type="entry name" value="Transferase(Phosphotransferase) domain 1"/>
    <property type="match status" value="1"/>
</dbReference>
<keyword evidence="7" id="KW-1185">Reference proteome</keyword>
<dbReference type="InterPro" id="IPR000719">
    <property type="entry name" value="Prot_kinase_dom"/>
</dbReference>
<keyword evidence="4" id="KW-0418">Kinase</keyword>
<dbReference type="AlphaFoldDB" id="A0AAV0WUW9"/>
<dbReference type="PROSITE" id="PS50011">
    <property type="entry name" value="PROTEIN_KINASE_DOM"/>
    <property type="match status" value="1"/>
</dbReference>
<keyword evidence="1 3" id="KW-0547">Nucleotide-binding</keyword>
<reference evidence="6 7" key="1">
    <citation type="submission" date="2023-01" db="EMBL/GenBank/DDBJ databases">
        <authorList>
            <person name="Whitehead M."/>
        </authorList>
    </citation>
    <scope>NUCLEOTIDE SEQUENCE [LARGE SCALE GENOMIC DNA]</scope>
</reference>
<dbReference type="GO" id="GO:0005524">
    <property type="term" value="F:ATP binding"/>
    <property type="evidence" value="ECO:0007669"/>
    <property type="project" value="UniProtKB-UniRule"/>
</dbReference>
<protein>
    <recommendedName>
        <fullName evidence="5">Protein kinase domain-containing protein</fullName>
    </recommendedName>
</protein>
<dbReference type="PANTHER" id="PTHR24346:SF30">
    <property type="entry name" value="MATERNAL EMBRYONIC LEUCINE ZIPPER KINASE"/>
    <property type="match status" value="1"/>
</dbReference>
<dbReference type="PIRSF" id="PIRSF000654">
    <property type="entry name" value="Integrin-linked_kinase"/>
    <property type="match status" value="1"/>
</dbReference>
<dbReference type="GO" id="GO:0005737">
    <property type="term" value="C:cytoplasm"/>
    <property type="evidence" value="ECO:0007669"/>
    <property type="project" value="TreeGrafter"/>
</dbReference>
<evidence type="ECO:0000256" key="1">
    <source>
        <dbReference type="ARBA" id="ARBA00022741"/>
    </source>
</evidence>
<dbReference type="PROSITE" id="PS00108">
    <property type="entry name" value="PROTEIN_KINASE_ST"/>
    <property type="match status" value="1"/>
</dbReference>
<dbReference type="PANTHER" id="PTHR24346">
    <property type="entry name" value="MAP/MICROTUBULE AFFINITY-REGULATING KINASE"/>
    <property type="match status" value="1"/>
</dbReference>
<dbReference type="GO" id="GO:0035556">
    <property type="term" value="P:intracellular signal transduction"/>
    <property type="evidence" value="ECO:0007669"/>
    <property type="project" value="TreeGrafter"/>
</dbReference>
<proteinExistence type="inferred from homology"/>
<dbReference type="GO" id="GO:0004674">
    <property type="term" value="F:protein serine/threonine kinase activity"/>
    <property type="evidence" value="ECO:0007669"/>
    <property type="project" value="UniProtKB-KW"/>
</dbReference>
<comment type="similarity">
    <text evidence="4">Belongs to the protein kinase superfamily.</text>
</comment>
<dbReference type="InterPro" id="IPR017441">
    <property type="entry name" value="Protein_kinase_ATP_BS"/>
</dbReference>
<comment type="caution">
    <text evidence="6">The sequence shown here is derived from an EMBL/GenBank/DDBJ whole genome shotgun (WGS) entry which is preliminary data.</text>
</comment>
<evidence type="ECO:0000256" key="4">
    <source>
        <dbReference type="RuleBase" id="RU000304"/>
    </source>
</evidence>
<keyword evidence="4" id="KW-0808">Transferase</keyword>
<keyword evidence="4" id="KW-0723">Serine/threonine-protein kinase</keyword>
<evidence type="ECO:0000313" key="6">
    <source>
        <dbReference type="EMBL" id="CAI6359865.1"/>
    </source>
</evidence>
<evidence type="ECO:0000259" key="5">
    <source>
        <dbReference type="PROSITE" id="PS50011"/>
    </source>
</evidence>
<accession>A0AAV0WUW9</accession>
<evidence type="ECO:0000256" key="3">
    <source>
        <dbReference type="PROSITE-ProRule" id="PRU10141"/>
    </source>
</evidence>
<dbReference type="Pfam" id="PF00069">
    <property type="entry name" value="Pkinase"/>
    <property type="match status" value="1"/>
</dbReference>
<gene>
    <name evidence="6" type="ORF">MEUPH1_LOCUS15231</name>
</gene>
<dbReference type="PROSITE" id="PS00107">
    <property type="entry name" value="PROTEIN_KINASE_ATP"/>
    <property type="match status" value="1"/>
</dbReference>
<feature type="domain" description="Protein kinase" evidence="5">
    <location>
        <begin position="21"/>
        <end position="284"/>
    </location>
</feature>
<dbReference type="Proteomes" id="UP001160148">
    <property type="component" value="Unassembled WGS sequence"/>
</dbReference>
<organism evidence="6 7">
    <name type="scientific">Macrosiphum euphorbiae</name>
    <name type="common">potato aphid</name>
    <dbReference type="NCBI Taxonomy" id="13131"/>
    <lineage>
        <taxon>Eukaryota</taxon>
        <taxon>Metazoa</taxon>
        <taxon>Ecdysozoa</taxon>
        <taxon>Arthropoda</taxon>
        <taxon>Hexapoda</taxon>
        <taxon>Insecta</taxon>
        <taxon>Pterygota</taxon>
        <taxon>Neoptera</taxon>
        <taxon>Paraneoptera</taxon>
        <taxon>Hemiptera</taxon>
        <taxon>Sternorrhyncha</taxon>
        <taxon>Aphidomorpha</taxon>
        <taxon>Aphidoidea</taxon>
        <taxon>Aphididae</taxon>
        <taxon>Macrosiphini</taxon>
        <taxon>Macrosiphum</taxon>
    </lineage>
</organism>